<name>A0A292PSG0_9PEZI</name>
<sequence>MSSRNNSVSTTTSYATNASSSTAATSISARSSEDRNTVLSDFNPTVVLYIPPRGSLPSSRNAIPIHDLTPYIKVLDRENLTKKQLRTLHATKPWEKDGEDGGQGLVSRRMGLGSGRSVLGESIEWRVPWDVMKPAKIKGGGEELDVWCGKEDRRAQLFDVGNARYVWRFNEGSNQVLLEKYMEDTKSRHYIGALYIKTTPFPALGPLTSIGGTLILDERGLDKLTALASVLILLKRERQRRRVGGGTA</sequence>
<feature type="region of interest" description="Disordered" evidence="1">
    <location>
        <begin position="1"/>
        <end position="34"/>
    </location>
</feature>
<organism evidence="2 3">
    <name type="scientific">Tuber aestivum</name>
    <name type="common">summer truffle</name>
    <dbReference type="NCBI Taxonomy" id="59557"/>
    <lineage>
        <taxon>Eukaryota</taxon>
        <taxon>Fungi</taxon>
        <taxon>Dikarya</taxon>
        <taxon>Ascomycota</taxon>
        <taxon>Pezizomycotina</taxon>
        <taxon>Pezizomycetes</taxon>
        <taxon>Pezizales</taxon>
        <taxon>Tuberaceae</taxon>
        <taxon>Tuber</taxon>
    </lineage>
</organism>
<keyword evidence="3" id="KW-1185">Reference proteome</keyword>
<evidence type="ECO:0000256" key="1">
    <source>
        <dbReference type="SAM" id="MobiDB-lite"/>
    </source>
</evidence>
<dbReference type="Proteomes" id="UP001412239">
    <property type="component" value="Unassembled WGS sequence"/>
</dbReference>
<proteinExistence type="predicted"/>
<evidence type="ECO:0000313" key="3">
    <source>
        <dbReference type="Proteomes" id="UP001412239"/>
    </source>
</evidence>
<reference evidence="2" key="1">
    <citation type="submission" date="2015-10" db="EMBL/GenBank/DDBJ databases">
        <authorList>
            <person name="Regsiter A."/>
            <person name="william w."/>
        </authorList>
    </citation>
    <scope>NUCLEOTIDE SEQUENCE</scope>
    <source>
        <strain evidence="2">Montdore</strain>
    </source>
</reference>
<evidence type="ECO:0000313" key="2">
    <source>
        <dbReference type="EMBL" id="CUS09397.1"/>
    </source>
</evidence>
<dbReference type="EMBL" id="LN891083">
    <property type="protein sequence ID" value="CUS09397.1"/>
    <property type="molecule type" value="Genomic_DNA"/>
</dbReference>
<feature type="compositionally biased region" description="Low complexity" evidence="1">
    <location>
        <begin position="1"/>
        <end position="30"/>
    </location>
</feature>
<gene>
    <name evidence="2" type="ORF">GSTUAT00006519001</name>
</gene>
<protein>
    <submittedName>
        <fullName evidence="2">Uncharacterized protein</fullName>
    </submittedName>
</protein>
<accession>A0A292PSG0</accession>
<dbReference type="AlphaFoldDB" id="A0A292PSG0"/>